<sequence>MISVFNIARALIMTIVISNLARVLENITQSEQWPENGLLDNVLDEGFAQASCGFQLVNPTTGVFEDVTDCSEPDAAAEDKRAKRGSKTPLLGKGKKNNL</sequence>
<evidence type="ECO:0000313" key="3">
    <source>
        <dbReference type="EMBL" id="CAG5006851.1"/>
    </source>
</evidence>
<organism evidence="3 4">
    <name type="scientific">Parnassius apollo</name>
    <name type="common">Apollo butterfly</name>
    <name type="synonym">Papilio apollo</name>
    <dbReference type="NCBI Taxonomy" id="110799"/>
    <lineage>
        <taxon>Eukaryota</taxon>
        <taxon>Metazoa</taxon>
        <taxon>Ecdysozoa</taxon>
        <taxon>Arthropoda</taxon>
        <taxon>Hexapoda</taxon>
        <taxon>Insecta</taxon>
        <taxon>Pterygota</taxon>
        <taxon>Neoptera</taxon>
        <taxon>Endopterygota</taxon>
        <taxon>Lepidoptera</taxon>
        <taxon>Glossata</taxon>
        <taxon>Ditrysia</taxon>
        <taxon>Papilionoidea</taxon>
        <taxon>Papilionidae</taxon>
        <taxon>Parnassiinae</taxon>
        <taxon>Parnassini</taxon>
        <taxon>Parnassius</taxon>
        <taxon>Parnassius</taxon>
    </lineage>
</organism>
<evidence type="ECO:0000256" key="2">
    <source>
        <dbReference type="SAM" id="SignalP"/>
    </source>
</evidence>
<feature type="region of interest" description="Disordered" evidence="1">
    <location>
        <begin position="74"/>
        <end position="99"/>
    </location>
</feature>
<feature type="signal peptide" evidence="2">
    <location>
        <begin position="1"/>
        <end position="21"/>
    </location>
</feature>
<proteinExistence type="predicted"/>
<keyword evidence="2" id="KW-0732">Signal</keyword>
<dbReference type="EMBL" id="CAJQZP010000984">
    <property type="protein sequence ID" value="CAG5006851.1"/>
    <property type="molecule type" value="Genomic_DNA"/>
</dbReference>
<keyword evidence="4" id="KW-1185">Reference proteome</keyword>
<protein>
    <submittedName>
        <fullName evidence="3">(apollo) hypothetical protein</fullName>
    </submittedName>
</protein>
<dbReference type="OrthoDB" id="10460029at2759"/>
<feature type="chain" id="PRO_5035777539" evidence="2">
    <location>
        <begin position="22"/>
        <end position="99"/>
    </location>
</feature>
<evidence type="ECO:0000256" key="1">
    <source>
        <dbReference type="SAM" id="MobiDB-lite"/>
    </source>
</evidence>
<gene>
    <name evidence="3" type="ORF">PAPOLLO_LOCUS14822</name>
</gene>
<dbReference type="AlphaFoldDB" id="A0A8S3X798"/>
<comment type="caution">
    <text evidence="3">The sequence shown here is derived from an EMBL/GenBank/DDBJ whole genome shotgun (WGS) entry which is preliminary data.</text>
</comment>
<evidence type="ECO:0000313" key="4">
    <source>
        <dbReference type="Proteomes" id="UP000691718"/>
    </source>
</evidence>
<dbReference type="Proteomes" id="UP000691718">
    <property type="component" value="Unassembled WGS sequence"/>
</dbReference>
<name>A0A8S3X798_PARAO</name>
<reference evidence="3" key="1">
    <citation type="submission" date="2021-04" db="EMBL/GenBank/DDBJ databases">
        <authorList>
            <person name="Tunstrom K."/>
        </authorList>
    </citation>
    <scope>NUCLEOTIDE SEQUENCE</scope>
</reference>
<accession>A0A8S3X798</accession>